<dbReference type="Proteomes" id="UP000824094">
    <property type="component" value="Unassembled WGS sequence"/>
</dbReference>
<evidence type="ECO:0000313" key="2">
    <source>
        <dbReference type="Proteomes" id="UP000824094"/>
    </source>
</evidence>
<gene>
    <name evidence="1" type="ORF">IAB05_03480</name>
</gene>
<evidence type="ECO:0008006" key="3">
    <source>
        <dbReference type="Google" id="ProtNLM"/>
    </source>
</evidence>
<evidence type="ECO:0000313" key="1">
    <source>
        <dbReference type="EMBL" id="HIU60438.1"/>
    </source>
</evidence>
<comment type="caution">
    <text evidence="1">The sequence shown here is derived from an EMBL/GenBank/DDBJ whole genome shotgun (WGS) entry which is preliminary data.</text>
</comment>
<dbReference type="EMBL" id="DVNF01000102">
    <property type="protein sequence ID" value="HIU60438.1"/>
    <property type="molecule type" value="Genomic_DNA"/>
</dbReference>
<dbReference type="AlphaFoldDB" id="A0A9D1MI26"/>
<dbReference type="InterPro" id="IPR027417">
    <property type="entry name" value="P-loop_NTPase"/>
</dbReference>
<accession>A0A9D1MI26</accession>
<sequence>MIADRLERGAFYREFIKEIAAGRVHNAYLIVSEDELAGRIMLELVAKALLSDNFRDAESLKLFAEGTHPDLHVYNRDKKITVSDAENIITEAHKSGWASERRLFVIDNAEKAGVDVQNKLLKIMEEPPAGVVLIFRAKHEGALLETVRSRVKLMRLPAATDADVEAELKESGVPASVAGVAARLAGGNYALATAYAEEEGLEEDYSAVFSMLAECRKTKDMAPYVYGGLFTTERLPRILDFAELILRDVMAEISGADVRRYTYNRDAEIEKIGAGFTPGGLAMAILAVNNARRMAEVNISADTIGEKLLFDILEAKYKWRKS</sequence>
<proteinExistence type="predicted"/>
<protein>
    <recommendedName>
        <fullName evidence="3">DNA polymerase III subunit delta</fullName>
    </recommendedName>
</protein>
<organism evidence="1 2">
    <name type="scientific">Candidatus Stercoripulliclostridium merdigallinarum</name>
    <dbReference type="NCBI Taxonomy" id="2840951"/>
    <lineage>
        <taxon>Bacteria</taxon>
        <taxon>Bacillati</taxon>
        <taxon>Bacillota</taxon>
        <taxon>Clostridia</taxon>
        <taxon>Eubacteriales</taxon>
        <taxon>Candidatus Stercoripulliclostridium</taxon>
    </lineage>
</organism>
<reference evidence="1" key="2">
    <citation type="journal article" date="2021" name="PeerJ">
        <title>Extensive microbial diversity within the chicken gut microbiome revealed by metagenomics and culture.</title>
        <authorList>
            <person name="Gilroy R."/>
            <person name="Ravi A."/>
            <person name="Getino M."/>
            <person name="Pursley I."/>
            <person name="Horton D.L."/>
            <person name="Alikhan N.F."/>
            <person name="Baker D."/>
            <person name="Gharbi K."/>
            <person name="Hall N."/>
            <person name="Watson M."/>
            <person name="Adriaenssens E.M."/>
            <person name="Foster-Nyarko E."/>
            <person name="Jarju S."/>
            <person name="Secka A."/>
            <person name="Antonio M."/>
            <person name="Oren A."/>
            <person name="Chaudhuri R.R."/>
            <person name="La Ragione R."/>
            <person name="Hildebrand F."/>
            <person name="Pallen M.J."/>
        </authorList>
    </citation>
    <scope>NUCLEOTIDE SEQUENCE</scope>
    <source>
        <strain evidence="1">18911</strain>
    </source>
</reference>
<reference evidence="1" key="1">
    <citation type="submission" date="2020-10" db="EMBL/GenBank/DDBJ databases">
        <authorList>
            <person name="Gilroy R."/>
        </authorList>
    </citation>
    <scope>NUCLEOTIDE SEQUENCE</scope>
    <source>
        <strain evidence="1">18911</strain>
    </source>
</reference>
<dbReference type="Pfam" id="PF13177">
    <property type="entry name" value="DNA_pol3_delta2"/>
    <property type="match status" value="1"/>
</dbReference>
<dbReference type="SUPFAM" id="SSF52540">
    <property type="entry name" value="P-loop containing nucleoside triphosphate hydrolases"/>
    <property type="match status" value="1"/>
</dbReference>
<dbReference type="Gene3D" id="3.40.50.300">
    <property type="entry name" value="P-loop containing nucleotide triphosphate hydrolases"/>
    <property type="match status" value="1"/>
</dbReference>
<name>A0A9D1MI26_9FIRM</name>